<keyword evidence="3 4" id="KW-0067">ATP-binding</keyword>
<dbReference type="InterPro" id="IPR040570">
    <property type="entry name" value="LAL_C2"/>
</dbReference>
<evidence type="ECO:0000256" key="2">
    <source>
        <dbReference type="ARBA" id="ARBA00022741"/>
    </source>
</evidence>
<dbReference type="RefSeq" id="WP_214160131.1">
    <property type="nucleotide sequence ID" value="NZ_JAHBAY010000018.1"/>
</dbReference>
<dbReference type="Gene3D" id="3.40.50.20">
    <property type="match status" value="1"/>
</dbReference>
<keyword evidence="7" id="KW-1185">Reference proteome</keyword>
<evidence type="ECO:0000256" key="1">
    <source>
        <dbReference type="ARBA" id="ARBA00022598"/>
    </source>
</evidence>
<name>A0ABS5TS25_9ACTN</name>
<evidence type="ECO:0000313" key="7">
    <source>
        <dbReference type="Proteomes" id="UP001197247"/>
    </source>
</evidence>
<dbReference type="InterPro" id="IPR052032">
    <property type="entry name" value="ATP-dep_AA_Ligase"/>
</dbReference>
<accession>A0ABS5TS25</accession>
<dbReference type="PROSITE" id="PS50975">
    <property type="entry name" value="ATP_GRASP"/>
    <property type="match status" value="1"/>
</dbReference>
<dbReference type="PANTHER" id="PTHR43585">
    <property type="entry name" value="FUMIPYRROLE BIOSYNTHESIS PROTEIN C"/>
    <property type="match status" value="1"/>
</dbReference>
<dbReference type="EMBL" id="JAHBAY010000018">
    <property type="protein sequence ID" value="MBT0773593.1"/>
    <property type="molecule type" value="Genomic_DNA"/>
</dbReference>
<sequence length="404" mass="42947">MTEHVVMINSGKADALDALLRVAPRADVDVITEKSYVAMYPAGTRLHLVEDIGRLDQVRETALRLHRQPISHVVGPSERSIQAAGYLRSFLGLPGIPYDVANRMTNKAVMKGALAARGIAVAEHLSAVSGPGIVAAAEALGWNVVVKPVLGTGSMNTFALSGEAEVRRFVASAQASTLTGASCPVLVEKFVAMQAEYHVDAVVSGGEVLSANVSRYLEPLLGHIADVSGSFTMPADDPRVSRLRALHQEVVTALGLGTGVTHLEAYETEAGFLVGEIACRPGGGGIVDAVEMQTGVDLWRSFMETELGLPLTPPRPDPPHADRLVVNLDLPIRPGRITRISSAQELSGLDDLIRVDVRASAGDRIGTRLHSSSATGFVFLAVTDPETAYLRAKELAVRFELSVE</sequence>
<reference evidence="6 7" key="1">
    <citation type="submission" date="2021-05" db="EMBL/GenBank/DDBJ databases">
        <title>Kineosporia and Streptomyces sp. nov. two new marine actinobacteria isolated from Coral.</title>
        <authorList>
            <person name="Buangrab K."/>
            <person name="Sutthacheep M."/>
            <person name="Yeemin T."/>
            <person name="Harunari E."/>
            <person name="Igarashi Y."/>
            <person name="Kanchanasin P."/>
            <person name="Tanasupawat S."/>
            <person name="Phongsopitanun W."/>
        </authorList>
    </citation>
    <scope>NUCLEOTIDE SEQUENCE [LARGE SCALE GENOMIC DNA]</scope>
    <source>
        <strain evidence="6 7">J2-2</strain>
    </source>
</reference>
<proteinExistence type="predicted"/>
<dbReference type="Pfam" id="PF18603">
    <property type="entry name" value="LAL_C2"/>
    <property type="match status" value="1"/>
</dbReference>
<dbReference type="Proteomes" id="UP001197247">
    <property type="component" value="Unassembled WGS sequence"/>
</dbReference>
<dbReference type="SUPFAM" id="SSF56059">
    <property type="entry name" value="Glutathione synthetase ATP-binding domain-like"/>
    <property type="match status" value="1"/>
</dbReference>
<dbReference type="InterPro" id="IPR013815">
    <property type="entry name" value="ATP_grasp_subdomain_1"/>
</dbReference>
<evidence type="ECO:0000256" key="4">
    <source>
        <dbReference type="PROSITE-ProRule" id="PRU00409"/>
    </source>
</evidence>
<evidence type="ECO:0000256" key="3">
    <source>
        <dbReference type="ARBA" id="ARBA00022840"/>
    </source>
</evidence>
<comment type="caution">
    <text evidence="6">The sequence shown here is derived from an EMBL/GenBank/DDBJ whole genome shotgun (WGS) entry which is preliminary data.</text>
</comment>
<feature type="domain" description="ATP-grasp" evidence="5">
    <location>
        <begin position="111"/>
        <end position="307"/>
    </location>
</feature>
<keyword evidence="1" id="KW-0436">Ligase</keyword>
<keyword evidence="2 4" id="KW-0547">Nucleotide-binding</keyword>
<dbReference type="InterPro" id="IPR011761">
    <property type="entry name" value="ATP-grasp"/>
</dbReference>
<dbReference type="PANTHER" id="PTHR43585:SF2">
    <property type="entry name" value="ATP-GRASP ENZYME FSQD"/>
    <property type="match status" value="1"/>
</dbReference>
<dbReference type="Gene3D" id="3.30.470.20">
    <property type="entry name" value="ATP-grasp fold, B domain"/>
    <property type="match status" value="1"/>
</dbReference>
<evidence type="ECO:0000259" key="5">
    <source>
        <dbReference type="PROSITE" id="PS50975"/>
    </source>
</evidence>
<gene>
    <name evidence="6" type="ORF">KIH74_31910</name>
</gene>
<organism evidence="6 7">
    <name type="scientific">Kineosporia corallincola</name>
    <dbReference type="NCBI Taxonomy" id="2835133"/>
    <lineage>
        <taxon>Bacteria</taxon>
        <taxon>Bacillati</taxon>
        <taxon>Actinomycetota</taxon>
        <taxon>Actinomycetes</taxon>
        <taxon>Kineosporiales</taxon>
        <taxon>Kineosporiaceae</taxon>
        <taxon>Kineosporia</taxon>
    </lineage>
</organism>
<protein>
    <submittedName>
        <fullName evidence="6">ATP-grasp domain-containing protein</fullName>
    </submittedName>
</protein>
<dbReference type="Gene3D" id="3.30.1490.20">
    <property type="entry name" value="ATP-grasp fold, A domain"/>
    <property type="match status" value="1"/>
</dbReference>
<evidence type="ECO:0000313" key="6">
    <source>
        <dbReference type="EMBL" id="MBT0773593.1"/>
    </source>
</evidence>